<dbReference type="PANTHER" id="PTHR23423">
    <property type="entry name" value="ORGANIC SOLUTE TRANSPORTER-RELATED"/>
    <property type="match status" value="1"/>
</dbReference>
<evidence type="ECO:0000256" key="1">
    <source>
        <dbReference type="ARBA" id="ARBA00004141"/>
    </source>
</evidence>
<keyword evidence="6" id="KW-0732">Signal</keyword>
<evidence type="ECO:0000256" key="3">
    <source>
        <dbReference type="ARBA" id="ARBA00022989"/>
    </source>
</evidence>
<comment type="subcellular location">
    <subcellularLocation>
        <location evidence="1">Membrane</location>
        <topology evidence="1">Multi-pass membrane protein</topology>
    </subcellularLocation>
</comment>
<dbReference type="GO" id="GO:0016020">
    <property type="term" value="C:membrane"/>
    <property type="evidence" value="ECO:0007669"/>
    <property type="project" value="UniProtKB-SubCell"/>
</dbReference>
<organism evidence="7 8">
    <name type="scientific">Panagrellus redivivus</name>
    <name type="common">Microworm</name>
    <dbReference type="NCBI Taxonomy" id="6233"/>
    <lineage>
        <taxon>Eukaryota</taxon>
        <taxon>Metazoa</taxon>
        <taxon>Ecdysozoa</taxon>
        <taxon>Nematoda</taxon>
        <taxon>Chromadorea</taxon>
        <taxon>Rhabditida</taxon>
        <taxon>Tylenchina</taxon>
        <taxon>Panagrolaimomorpha</taxon>
        <taxon>Panagrolaimoidea</taxon>
        <taxon>Panagrolaimidae</taxon>
        <taxon>Panagrellus</taxon>
    </lineage>
</organism>
<reference evidence="7" key="1">
    <citation type="journal article" date="2013" name="Genetics">
        <title>The draft genome and transcriptome of Panagrellus redivivus are shaped by the harsh demands of a free-living lifestyle.</title>
        <authorList>
            <person name="Srinivasan J."/>
            <person name="Dillman A.R."/>
            <person name="Macchietto M.G."/>
            <person name="Heikkinen L."/>
            <person name="Lakso M."/>
            <person name="Fracchia K.M."/>
            <person name="Antoshechkin I."/>
            <person name="Mortazavi A."/>
            <person name="Wong G."/>
            <person name="Sternberg P.W."/>
        </authorList>
    </citation>
    <scope>NUCLEOTIDE SEQUENCE [LARGE SCALE GENOMIC DNA]</scope>
    <source>
        <strain evidence="7">MT8872</strain>
    </source>
</reference>
<keyword evidence="4 5" id="KW-0472">Membrane</keyword>
<evidence type="ECO:0000256" key="2">
    <source>
        <dbReference type="ARBA" id="ARBA00022692"/>
    </source>
</evidence>
<feature type="transmembrane region" description="Helical" evidence="5">
    <location>
        <begin position="58"/>
        <end position="76"/>
    </location>
</feature>
<keyword evidence="3 5" id="KW-1133">Transmembrane helix</keyword>
<proteinExistence type="predicted"/>
<sequence>MLSFNELVTRILALIRTLLIPGTVSANCTRIETDDGDPNAYQHDQPTAKFFLTHLSKIQLTFLIAGSFATTALIALGLAHAKSIVNFVSNKTQRKLLLIQAFLFPASAALCLTGMFIPRSATINASLGLFVFLVAIAACIRLCRTLCSGWPQLAAELESRGKRISLMNPPFCCIIPCMPSLSPVEKNLRYLELAVLQAPFVRGFVVVTQVVAIAEYREGAAFWLQVCDVATLVSLLMLVFGFHTLSRAAGEILTDYAYTSLFRIVDLGLLFFSAQEPLIFENIFVRFGAIGCSPTLNPHDNARFICNFLIIMQFCVLSTFASHLLRPQRSALFDRHPVNYSPCPLTEADGISQTCTNSTATSDRVLLAP</sequence>
<keyword evidence="2 5" id="KW-0812">Transmembrane</keyword>
<dbReference type="Pfam" id="PF03619">
    <property type="entry name" value="Solute_trans_a"/>
    <property type="match status" value="1"/>
</dbReference>
<evidence type="ECO:0000313" key="8">
    <source>
        <dbReference type="WBParaSite" id="Pan_g12329.t1"/>
    </source>
</evidence>
<dbReference type="Proteomes" id="UP000492821">
    <property type="component" value="Unassembled WGS sequence"/>
</dbReference>
<feature type="signal peptide" evidence="6">
    <location>
        <begin position="1"/>
        <end position="26"/>
    </location>
</feature>
<protein>
    <submittedName>
        <fullName evidence="8">Organic solute transporter alpha-like protein</fullName>
    </submittedName>
</protein>
<evidence type="ECO:0000256" key="6">
    <source>
        <dbReference type="SAM" id="SignalP"/>
    </source>
</evidence>
<feature type="transmembrane region" description="Helical" evidence="5">
    <location>
        <begin position="123"/>
        <end position="143"/>
    </location>
</feature>
<accession>A0A7E4USK3</accession>
<dbReference type="SMART" id="SM01417">
    <property type="entry name" value="Solute_trans_a"/>
    <property type="match status" value="1"/>
</dbReference>
<feature type="transmembrane region" description="Helical" evidence="5">
    <location>
        <begin position="302"/>
        <end position="325"/>
    </location>
</feature>
<dbReference type="InterPro" id="IPR005178">
    <property type="entry name" value="Ostalpha/TMEM184C"/>
</dbReference>
<feature type="chain" id="PRO_5028920325" evidence="6">
    <location>
        <begin position="27"/>
        <end position="369"/>
    </location>
</feature>
<reference evidence="8" key="2">
    <citation type="submission" date="2020-10" db="UniProtKB">
        <authorList>
            <consortium name="WormBaseParasite"/>
        </authorList>
    </citation>
    <scope>IDENTIFICATION</scope>
</reference>
<keyword evidence="7" id="KW-1185">Reference proteome</keyword>
<dbReference type="WBParaSite" id="Pan_g12329.t1">
    <property type="protein sequence ID" value="Pan_g12329.t1"/>
    <property type="gene ID" value="Pan_g12329"/>
</dbReference>
<evidence type="ECO:0000256" key="5">
    <source>
        <dbReference type="SAM" id="Phobius"/>
    </source>
</evidence>
<evidence type="ECO:0000313" key="7">
    <source>
        <dbReference type="Proteomes" id="UP000492821"/>
    </source>
</evidence>
<name>A0A7E4USK3_PANRE</name>
<evidence type="ECO:0000256" key="4">
    <source>
        <dbReference type="ARBA" id="ARBA00023136"/>
    </source>
</evidence>
<feature type="transmembrane region" description="Helical" evidence="5">
    <location>
        <begin position="220"/>
        <end position="244"/>
    </location>
</feature>
<dbReference type="AlphaFoldDB" id="A0A7E4USK3"/>
<feature type="transmembrane region" description="Helical" evidence="5">
    <location>
        <begin position="96"/>
        <end position="117"/>
    </location>
</feature>